<dbReference type="EMBL" id="JACMSE010000003">
    <property type="protein sequence ID" value="MBC2889023.1"/>
    <property type="molecule type" value="Genomic_DNA"/>
</dbReference>
<evidence type="ECO:0000259" key="2">
    <source>
        <dbReference type="PROSITE" id="PS50943"/>
    </source>
</evidence>
<evidence type="ECO:0000313" key="4">
    <source>
        <dbReference type="Proteomes" id="UP000587396"/>
    </source>
</evidence>
<dbReference type="CDD" id="cd00093">
    <property type="entry name" value="HTH_XRE"/>
    <property type="match status" value="1"/>
</dbReference>
<organism evidence="3 4">
    <name type="scientific">Gordonibacter massiliensis</name>
    <name type="common">ex Traore et al. 2017</name>
    <dbReference type="NCBI Taxonomy" id="1841863"/>
    <lineage>
        <taxon>Bacteria</taxon>
        <taxon>Bacillati</taxon>
        <taxon>Actinomycetota</taxon>
        <taxon>Coriobacteriia</taxon>
        <taxon>Eggerthellales</taxon>
        <taxon>Eggerthellaceae</taxon>
        <taxon>Gordonibacter</taxon>
    </lineage>
</organism>
<dbReference type="PANTHER" id="PTHR46797:SF1">
    <property type="entry name" value="METHYLPHOSPHONATE SYNTHASE"/>
    <property type="match status" value="1"/>
</dbReference>
<keyword evidence="4" id="KW-1185">Reference proteome</keyword>
<proteinExistence type="predicted"/>
<dbReference type="Gene3D" id="1.10.260.40">
    <property type="entry name" value="lambda repressor-like DNA-binding domains"/>
    <property type="match status" value="1"/>
</dbReference>
<dbReference type="GO" id="GO:0005829">
    <property type="term" value="C:cytosol"/>
    <property type="evidence" value="ECO:0007669"/>
    <property type="project" value="TreeGrafter"/>
</dbReference>
<evidence type="ECO:0000256" key="1">
    <source>
        <dbReference type="ARBA" id="ARBA00023125"/>
    </source>
</evidence>
<dbReference type="Proteomes" id="UP000587396">
    <property type="component" value="Unassembled WGS sequence"/>
</dbReference>
<dbReference type="InterPro" id="IPR050807">
    <property type="entry name" value="TransReg_Diox_bact_type"/>
</dbReference>
<dbReference type="PROSITE" id="PS50943">
    <property type="entry name" value="HTH_CROC1"/>
    <property type="match status" value="1"/>
</dbReference>
<comment type="caution">
    <text evidence="3">The sequence shown here is derived from an EMBL/GenBank/DDBJ whole genome shotgun (WGS) entry which is preliminary data.</text>
</comment>
<reference evidence="3 4" key="1">
    <citation type="submission" date="2020-08" db="EMBL/GenBank/DDBJ databases">
        <authorList>
            <person name="Liu C."/>
            <person name="Sun Q."/>
        </authorList>
    </citation>
    <scope>NUCLEOTIDE SEQUENCE [LARGE SCALE GENOMIC DNA]</scope>
    <source>
        <strain evidence="3 4">N22</strain>
    </source>
</reference>
<dbReference type="InterPro" id="IPR010982">
    <property type="entry name" value="Lambda_DNA-bd_dom_sf"/>
</dbReference>
<dbReference type="GO" id="GO:0003700">
    <property type="term" value="F:DNA-binding transcription factor activity"/>
    <property type="evidence" value="ECO:0007669"/>
    <property type="project" value="TreeGrafter"/>
</dbReference>
<accession>A0A842JAZ0</accession>
<dbReference type="Pfam" id="PF01381">
    <property type="entry name" value="HTH_3"/>
    <property type="match status" value="1"/>
</dbReference>
<dbReference type="PANTHER" id="PTHR46797">
    <property type="entry name" value="HTH-TYPE TRANSCRIPTIONAL REGULATOR"/>
    <property type="match status" value="1"/>
</dbReference>
<dbReference type="InterPro" id="IPR001387">
    <property type="entry name" value="Cro/C1-type_HTH"/>
</dbReference>
<gene>
    <name evidence="3" type="ORF">H7313_06625</name>
</gene>
<dbReference type="RefSeq" id="WP_185904912.1">
    <property type="nucleotide sequence ID" value="NZ_JAASIO010000016.1"/>
</dbReference>
<feature type="domain" description="HTH cro/C1-type" evidence="2">
    <location>
        <begin position="14"/>
        <end position="68"/>
    </location>
</feature>
<dbReference type="SMART" id="SM00530">
    <property type="entry name" value="HTH_XRE"/>
    <property type="match status" value="1"/>
</dbReference>
<protein>
    <submittedName>
        <fullName evidence="3">Helix-turn-helix transcriptional regulator</fullName>
    </submittedName>
</protein>
<name>A0A842JAZ0_9ACTN</name>
<dbReference type="AlphaFoldDB" id="A0A842JAZ0"/>
<sequence>MENNTLKAQLGANVAELRTGAGVSKTTFALMVGVSRPYLAAIERGTANPTVDVLERIADGLETSVGELFGER</sequence>
<keyword evidence="1" id="KW-0238">DNA-binding</keyword>
<dbReference type="GO" id="GO:0003677">
    <property type="term" value="F:DNA binding"/>
    <property type="evidence" value="ECO:0007669"/>
    <property type="project" value="UniProtKB-KW"/>
</dbReference>
<evidence type="ECO:0000313" key="3">
    <source>
        <dbReference type="EMBL" id="MBC2889023.1"/>
    </source>
</evidence>
<dbReference type="SUPFAM" id="SSF47413">
    <property type="entry name" value="lambda repressor-like DNA-binding domains"/>
    <property type="match status" value="1"/>
</dbReference>